<comment type="caution">
    <text evidence="2">The sequence shown here is derived from an EMBL/GenBank/DDBJ whole genome shotgun (WGS) entry which is preliminary data.</text>
</comment>
<sequence>MEGVSRARRHLSEPDISGLIRQSVPEWLWGVQSVPEWLWGVQSVPESFDRQPEPFSVGSHPMPARSPVPDSPVPAG</sequence>
<feature type="region of interest" description="Disordered" evidence="1">
    <location>
        <begin position="49"/>
        <end position="76"/>
    </location>
</feature>
<feature type="compositionally biased region" description="Pro residues" evidence="1">
    <location>
        <begin position="64"/>
        <end position="76"/>
    </location>
</feature>
<dbReference type="AlphaFoldDB" id="A0A7W7RX52"/>
<name>A0A7W7RX52_9ACTN</name>
<organism evidence="2 3">
    <name type="scientific">Streptosporangium album</name>
    <dbReference type="NCBI Taxonomy" id="47479"/>
    <lineage>
        <taxon>Bacteria</taxon>
        <taxon>Bacillati</taxon>
        <taxon>Actinomycetota</taxon>
        <taxon>Actinomycetes</taxon>
        <taxon>Streptosporangiales</taxon>
        <taxon>Streptosporangiaceae</taxon>
        <taxon>Streptosporangium</taxon>
    </lineage>
</organism>
<accession>A0A7W7RX52</accession>
<reference evidence="2 3" key="1">
    <citation type="submission" date="2020-08" db="EMBL/GenBank/DDBJ databases">
        <title>Sequencing the genomes of 1000 actinobacteria strains.</title>
        <authorList>
            <person name="Klenk H.-P."/>
        </authorList>
    </citation>
    <scope>NUCLEOTIDE SEQUENCE [LARGE SCALE GENOMIC DNA]</scope>
    <source>
        <strain evidence="2 3">DSM 43023</strain>
    </source>
</reference>
<dbReference type="RefSeq" id="WP_184755607.1">
    <property type="nucleotide sequence ID" value="NZ_BAABEK010000016.1"/>
</dbReference>
<evidence type="ECO:0000256" key="1">
    <source>
        <dbReference type="SAM" id="MobiDB-lite"/>
    </source>
</evidence>
<dbReference type="Proteomes" id="UP000534286">
    <property type="component" value="Unassembled WGS sequence"/>
</dbReference>
<protein>
    <submittedName>
        <fullName evidence="2">Uncharacterized protein</fullName>
    </submittedName>
</protein>
<evidence type="ECO:0000313" key="3">
    <source>
        <dbReference type="Proteomes" id="UP000534286"/>
    </source>
</evidence>
<dbReference type="EMBL" id="JACHJU010000001">
    <property type="protein sequence ID" value="MBB4939677.1"/>
    <property type="molecule type" value="Genomic_DNA"/>
</dbReference>
<proteinExistence type="predicted"/>
<keyword evidence="3" id="KW-1185">Reference proteome</keyword>
<gene>
    <name evidence="2" type="ORF">FHR32_003982</name>
</gene>
<evidence type="ECO:0000313" key="2">
    <source>
        <dbReference type="EMBL" id="MBB4939677.1"/>
    </source>
</evidence>